<dbReference type="PROSITE" id="PS00136">
    <property type="entry name" value="SUBTILASE_ASP"/>
    <property type="match status" value="1"/>
</dbReference>
<feature type="domain" description="Peptidase S8/S53" evidence="6">
    <location>
        <begin position="10"/>
        <end position="118"/>
    </location>
</feature>
<sequence length="144" mass="15702">IKNPYITSSGKGILIAIIDSGIEYLHPDFINNDNTSKIASIWDQSSNKKPPPEGAIFGSEFTREDINKAIKENNDTLTKDEVGTGTIAAGICSGKGNLNPSYSGVALDSELVVVKLREYEDRFKVGIKNYVDTDFLAAINYVLN</sequence>
<dbReference type="Gene3D" id="3.40.50.200">
    <property type="entry name" value="Peptidase S8/S53 domain"/>
    <property type="match status" value="1"/>
</dbReference>
<gene>
    <name evidence="7" type="ORF">GNF68_16465</name>
</gene>
<dbReference type="AlphaFoldDB" id="A0AAW9HZ04"/>
<protein>
    <submittedName>
        <fullName evidence="7">S8 family serine peptidase</fullName>
    </submittedName>
</protein>
<name>A0AAW9HZ04_CLOPF</name>
<reference evidence="7" key="1">
    <citation type="submission" date="2019-11" db="EMBL/GenBank/DDBJ databases">
        <title>Characterization of Clostridium perfringens isolates from swine manure treated agricultural soils.</title>
        <authorList>
            <person name="Wushke S.T."/>
        </authorList>
    </citation>
    <scope>NUCLEOTIDE SEQUENCE</scope>
    <source>
        <strain evidence="7">X94</strain>
    </source>
</reference>
<proteinExistence type="inferred from homology"/>
<dbReference type="PROSITE" id="PS51892">
    <property type="entry name" value="SUBTILASE"/>
    <property type="match status" value="1"/>
</dbReference>
<evidence type="ECO:0000259" key="6">
    <source>
        <dbReference type="Pfam" id="PF00082"/>
    </source>
</evidence>
<evidence type="ECO:0000256" key="4">
    <source>
        <dbReference type="ARBA" id="ARBA00022825"/>
    </source>
</evidence>
<comment type="caution">
    <text evidence="5">Lacks conserved residue(s) required for the propagation of feature annotation.</text>
</comment>
<evidence type="ECO:0000256" key="3">
    <source>
        <dbReference type="ARBA" id="ARBA00022801"/>
    </source>
</evidence>
<keyword evidence="3" id="KW-0378">Hydrolase</keyword>
<dbReference type="RefSeq" id="WP_322395791.1">
    <property type="nucleotide sequence ID" value="NZ_WNUI01000472.1"/>
</dbReference>
<dbReference type="SUPFAM" id="SSF52743">
    <property type="entry name" value="Subtilisin-like"/>
    <property type="match status" value="1"/>
</dbReference>
<dbReference type="EMBL" id="WNUI01000472">
    <property type="protein sequence ID" value="MDZ4910583.1"/>
    <property type="molecule type" value="Genomic_DNA"/>
</dbReference>
<dbReference type="Pfam" id="PF00082">
    <property type="entry name" value="Peptidase_S8"/>
    <property type="match status" value="1"/>
</dbReference>
<evidence type="ECO:0000313" key="7">
    <source>
        <dbReference type="EMBL" id="MDZ4910583.1"/>
    </source>
</evidence>
<accession>A0AAW9HZ04</accession>
<feature type="non-terminal residue" evidence="7">
    <location>
        <position position="144"/>
    </location>
</feature>
<keyword evidence="4" id="KW-0720">Serine protease</keyword>
<comment type="similarity">
    <text evidence="1 5">Belongs to the peptidase S8 family.</text>
</comment>
<dbReference type="PRINTS" id="PR00723">
    <property type="entry name" value="SUBTILISIN"/>
</dbReference>
<dbReference type="GO" id="GO:0006508">
    <property type="term" value="P:proteolysis"/>
    <property type="evidence" value="ECO:0007669"/>
    <property type="project" value="UniProtKB-KW"/>
</dbReference>
<dbReference type="InterPro" id="IPR023827">
    <property type="entry name" value="Peptidase_S8_Asp-AS"/>
</dbReference>
<dbReference type="InterPro" id="IPR036852">
    <property type="entry name" value="Peptidase_S8/S53_dom_sf"/>
</dbReference>
<feature type="non-terminal residue" evidence="7">
    <location>
        <position position="1"/>
    </location>
</feature>
<keyword evidence="2" id="KW-0645">Protease</keyword>
<dbReference type="GO" id="GO:0004252">
    <property type="term" value="F:serine-type endopeptidase activity"/>
    <property type="evidence" value="ECO:0007669"/>
    <property type="project" value="InterPro"/>
</dbReference>
<evidence type="ECO:0000313" key="8">
    <source>
        <dbReference type="Proteomes" id="UP001288778"/>
    </source>
</evidence>
<evidence type="ECO:0000256" key="2">
    <source>
        <dbReference type="ARBA" id="ARBA00022670"/>
    </source>
</evidence>
<evidence type="ECO:0000256" key="5">
    <source>
        <dbReference type="PROSITE-ProRule" id="PRU01240"/>
    </source>
</evidence>
<evidence type="ECO:0000256" key="1">
    <source>
        <dbReference type="ARBA" id="ARBA00011073"/>
    </source>
</evidence>
<organism evidence="7 8">
    <name type="scientific">Clostridium perfringens</name>
    <dbReference type="NCBI Taxonomy" id="1502"/>
    <lineage>
        <taxon>Bacteria</taxon>
        <taxon>Bacillati</taxon>
        <taxon>Bacillota</taxon>
        <taxon>Clostridia</taxon>
        <taxon>Eubacteriales</taxon>
        <taxon>Clostridiaceae</taxon>
        <taxon>Clostridium</taxon>
    </lineage>
</organism>
<dbReference type="InterPro" id="IPR000209">
    <property type="entry name" value="Peptidase_S8/S53_dom"/>
</dbReference>
<dbReference type="Proteomes" id="UP001288778">
    <property type="component" value="Unassembled WGS sequence"/>
</dbReference>
<comment type="caution">
    <text evidence="7">The sequence shown here is derived from an EMBL/GenBank/DDBJ whole genome shotgun (WGS) entry which is preliminary data.</text>
</comment>
<dbReference type="InterPro" id="IPR015500">
    <property type="entry name" value="Peptidase_S8_subtilisin-rel"/>
</dbReference>